<dbReference type="AlphaFoldDB" id="A0A0R1VPC4"/>
<dbReference type="InterPro" id="IPR015590">
    <property type="entry name" value="Aldehyde_DH_dom"/>
</dbReference>
<accession>A0A0R1VPC4</accession>
<dbReference type="CDD" id="cd07100">
    <property type="entry name" value="ALDH_SSADH1_GabD1"/>
    <property type="match status" value="1"/>
</dbReference>
<evidence type="ECO:0000313" key="5">
    <source>
        <dbReference type="EMBL" id="KRM05643.1"/>
    </source>
</evidence>
<name>A0A0R1VPC4_9LACO</name>
<dbReference type="InterPro" id="IPR047110">
    <property type="entry name" value="GABD/Sad-like"/>
</dbReference>
<feature type="domain" description="Aldehyde dehydrogenase" evidence="4">
    <location>
        <begin position="3"/>
        <end position="450"/>
    </location>
</feature>
<evidence type="ECO:0000256" key="1">
    <source>
        <dbReference type="ARBA" id="ARBA00009986"/>
    </source>
</evidence>
<comment type="similarity">
    <text evidence="1">Belongs to the aldehyde dehydrogenase family.</text>
</comment>
<dbReference type="SUPFAM" id="SSF53720">
    <property type="entry name" value="ALDH-like"/>
    <property type="match status" value="1"/>
</dbReference>
<keyword evidence="2" id="KW-0521">NADP</keyword>
<comment type="caution">
    <text evidence="5">The sequence shown here is derived from an EMBL/GenBank/DDBJ whole genome shotgun (WGS) entry which is preliminary data.</text>
</comment>
<dbReference type="InterPro" id="IPR044148">
    <property type="entry name" value="ALDH_GabD1-like"/>
</dbReference>
<dbReference type="InterPro" id="IPR016163">
    <property type="entry name" value="Ald_DH_C"/>
</dbReference>
<proteinExistence type="inferred from homology"/>
<dbReference type="PATRIC" id="fig|1423750.3.peg.1379"/>
<dbReference type="EMBL" id="AZGB01000018">
    <property type="protein sequence ID" value="KRM05643.1"/>
    <property type="molecule type" value="Genomic_DNA"/>
</dbReference>
<keyword evidence="6" id="KW-1185">Reference proteome</keyword>
<evidence type="ECO:0000256" key="3">
    <source>
        <dbReference type="ARBA" id="ARBA00023002"/>
    </source>
</evidence>
<reference evidence="5 6" key="1">
    <citation type="journal article" date="2015" name="Genome Announc.">
        <title>Expanding the biotechnology potential of lactobacilli through comparative genomics of 213 strains and associated genera.</title>
        <authorList>
            <person name="Sun Z."/>
            <person name="Harris H.M."/>
            <person name="McCann A."/>
            <person name="Guo C."/>
            <person name="Argimon S."/>
            <person name="Zhang W."/>
            <person name="Yang X."/>
            <person name="Jeffery I.B."/>
            <person name="Cooney J.C."/>
            <person name="Kagawa T.F."/>
            <person name="Liu W."/>
            <person name="Song Y."/>
            <person name="Salvetti E."/>
            <person name="Wrobel A."/>
            <person name="Rasinkangas P."/>
            <person name="Parkhill J."/>
            <person name="Rea M.C."/>
            <person name="O'Sullivan O."/>
            <person name="Ritari J."/>
            <person name="Douillard F.P."/>
            <person name="Paul Ross R."/>
            <person name="Yang R."/>
            <person name="Briner A.E."/>
            <person name="Felis G.E."/>
            <person name="de Vos W.M."/>
            <person name="Barrangou R."/>
            <person name="Klaenhammer T.R."/>
            <person name="Caufield P.W."/>
            <person name="Cui Y."/>
            <person name="Zhang H."/>
            <person name="O'Toole P.W."/>
        </authorList>
    </citation>
    <scope>NUCLEOTIDE SEQUENCE [LARGE SCALE GENOMIC DNA]</scope>
    <source>
        <strain evidence="5 6">DSM 18630</strain>
    </source>
</reference>
<dbReference type="InterPro" id="IPR016161">
    <property type="entry name" value="Ald_DH/histidinol_DH"/>
</dbReference>
<dbReference type="Gene3D" id="3.40.605.10">
    <property type="entry name" value="Aldehyde Dehydrogenase, Chain A, domain 1"/>
    <property type="match status" value="1"/>
</dbReference>
<dbReference type="RefSeq" id="WP_057872086.1">
    <property type="nucleotide sequence ID" value="NZ_AZGB01000018.1"/>
</dbReference>
<dbReference type="Proteomes" id="UP000051451">
    <property type="component" value="Unassembled WGS sequence"/>
</dbReference>
<dbReference type="OrthoDB" id="9762913at2"/>
<evidence type="ECO:0000313" key="6">
    <source>
        <dbReference type="Proteomes" id="UP000051451"/>
    </source>
</evidence>
<dbReference type="STRING" id="1423750.FC89_GL001347"/>
<dbReference type="Gene3D" id="3.40.309.10">
    <property type="entry name" value="Aldehyde Dehydrogenase, Chain A, domain 2"/>
    <property type="match status" value="1"/>
</dbReference>
<evidence type="ECO:0000256" key="2">
    <source>
        <dbReference type="ARBA" id="ARBA00022857"/>
    </source>
</evidence>
<protein>
    <submittedName>
        <fullName evidence="5">Succinate-semialdehyde dehydrogenase (NAD(P)+)</fullName>
    </submittedName>
</protein>
<dbReference type="PANTHER" id="PTHR43217:SF2">
    <property type="entry name" value="SUCCINATE-SEMIALDEHYDE DEHYDROGENASE [NADP(+)]"/>
    <property type="match status" value="1"/>
</dbReference>
<organism evidence="5 6">
    <name type="scientific">Liquorilactobacillus ghanensis DSM 18630</name>
    <dbReference type="NCBI Taxonomy" id="1423750"/>
    <lineage>
        <taxon>Bacteria</taxon>
        <taxon>Bacillati</taxon>
        <taxon>Bacillota</taxon>
        <taxon>Bacilli</taxon>
        <taxon>Lactobacillales</taxon>
        <taxon>Lactobacillaceae</taxon>
        <taxon>Liquorilactobacillus</taxon>
    </lineage>
</organism>
<dbReference type="FunFam" id="3.40.309.10:FF:000009">
    <property type="entry name" value="Aldehyde dehydrogenase A"/>
    <property type="match status" value="1"/>
</dbReference>
<sequence>MAYKTINPYNNELIKEYPNATDAEISNALALGDNLYHQWKKEPVSSRQAKLHEIADLMRQKSEELAKVLTVEMGKLIGEARGEVELCALIADYFADHSEAGLQPTVIKTSAGDAQVVKEAVGVLMMVEPWNFPYYQIMRVFAPNFMVGNPMVLKHSSNTPTSAVEFEKIVKEAGAPDGSLTNLFLSHDQVDQVIADPRIQGVALTGSERGGSSVAQAAGKYLKKSSMELGGSDAFVVLADADLDQVIKTAARARAYNAGQVCTSSKRFIVADSLYDEFLKRMAAEFDKLKPGDPLDEKTTLAPLSSAKAKQTLQKQVDDAVAAGAKVYFGNQPIDLPGQFFQPTILTDIAKDNPAFYQEMFGPVAQVYRVSSEEAAIELANDSHYGLGGIVFSGTAEHGKKVAEQIETGMVFVNSPLYTLPELPFGGIKRSGYGREMSSIGLKAFVNEKLIVTSDHPDFNNAKGGLF</sequence>
<dbReference type="GO" id="GO:0004777">
    <property type="term" value="F:succinate-semialdehyde dehydrogenase (NAD+) activity"/>
    <property type="evidence" value="ECO:0007669"/>
    <property type="project" value="TreeGrafter"/>
</dbReference>
<gene>
    <name evidence="5" type="ORF">FC89_GL001347</name>
</gene>
<dbReference type="Pfam" id="PF00171">
    <property type="entry name" value="Aldedh"/>
    <property type="match status" value="1"/>
</dbReference>
<dbReference type="InterPro" id="IPR016162">
    <property type="entry name" value="Ald_DH_N"/>
</dbReference>
<dbReference type="PANTHER" id="PTHR43217">
    <property type="entry name" value="SUCCINATE SEMIALDEHYDE DEHYDROGENASE [NAD(P)+] SAD"/>
    <property type="match status" value="1"/>
</dbReference>
<dbReference type="GeneID" id="98319357"/>
<dbReference type="FunFam" id="3.40.605.10:FF:000012">
    <property type="entry name" value="NAD-dependent succinate-semialdehyde dehydrogenase"/>
    <property type="match status" value="1"/>
</dbReference>
<keyword evidence="3" id="KW-0560">Oxidoreductase</keyword>
<dbReference type="GO" id="GO:0004030">
    <property type="term" value="F:aldehyde dehydrogenase [NAD(P)+] activity"/>
    <property type="evidence" value="ECO:0007669"/>
    <property type="project" value="InterPro"/>
</dbReference>
<evidence type="ECO:0000259" key="4">
    <source>
        <dbReference type="Pfam" id="PF00171"/>
    </source>
</evidence>